<evidence type="ECO:0000313" key="2">
    <source>
        <dbReference type="EMBL" id="AUB81369.1"/>
    </source>
</evidence>
<evidence type="ECO:0000313" key="3">
    <source>
        <dbReference type="Proteomes" id="UP000232638"/>
    </source>
</evidence>
<name>A0A2K8U7G5_9GAMM</name>
<proteinExistence type="predicted"/>
<evidence type="ECO:0008006" key="4">
    <source>
        <dbReference type="Google" id="ProtNLM"/>
    </source>
</evidence>
<dbReference type="KEGG" id="tsy:THSYN_10670"/>
<protein>
    <recommendedName>
        <fullName evidence="4">Carboxypeptidase</fullName>
    </recommendedName>
</protein>
<dbReference type="AlphaFoldDB" id="A0A2K8U7G5"/>
<sequence length="373" mass="41884">MLVGESYGGTRVTTMLNLLLNYRRYGDGSDDIYVDPQLSKEVQAFLDQRHQKPKGSVYAPSVIARQFGRQILIQPQLTGANQSQVTGDLYEEANSPIDQLASRKGTIFERCSTARDAPPCDKAENAIRFVMLNLDISPYHTKRTLINQGADGAYSELAVTVWTWGRLILTKPVTELLDFDVTRIDGFYINNRYAFDYDGHSWFPYNVKTEPYPKGDAEPGALPGTERPWMEVMPQVLGDAWAQYEASTPPDPTFGRFFFEEFGWGLPPILNFISCPPLGVYNAFYTNSATAMNYDITPQSNRYGALFLENLPFVKTMITNAGLDVMVYTPALGCSISHLYRKLNSCSFRALVQFGSSLSLCFCSIFITWAVEL</sequence>
<keyword evidence="1" id="KW-0472">Membrane</keyword>
<dbReference type="Proteomes" id="UP000232638">
    <property type="component" value="Chromosome"/>
</dbReference>
<evidence type="ECO:0000256" key="1">
    <source>
        <dbReference type="SAM" id="Phobius"/>
    </source>
</evidence>
<reference evidence="2 3" key="1">
    <citation type="submission" date="2017-03" db="EMBL/GenBank/DDBJ databases">
        <title>Complete genome sequence of Candidatus 'Thiodictyon syntrophicum' sp. nov. strain Cad16T, a photolithoautotroph purple sulfur bacterium isolated from an alpine meromictic lake.</title>
        <authorList>
            <person name="Luedin S.M."/>
            <person name="Pothier J.F."/>
            <person name="Danza F."/>
            <person name="Storelli N."/>
            <person name="Wittwer M."/>
            <person name="Tonolla M."/>
        </authorList>
    </citation>
    <scope>NUCLEOTIDE SEQUENCE [LARGE SCALE GENOMIC DNA]</scope>
    <source>
        <strain evidence="2 3">Cad16T</strain>
    </source>
</reference>
<keyword evidence="1" id="KW-1133">Transmembrane helix</keyword>
<organism evidence="2 3">
    <name type="scientific">Candidatus Thiodictyon syntrophicum</name>
    <dbReference type="NCBI Taxonomy" id="1166950"/>
    <lineage>
        <taxon>Bacteria</taxon>
        <taxon>Pseudomonadati</taxon>
        <taxon>Pseudomonadota</taxon>
        <taxon>Gammaproteobacteria</taxon>
        <taxon>Chromatiales</taxon>
        <taxon>Chromatiaceae</taxon>
        <taxon>Thiodictyon</taxon>
    </lineage>
</organism>
<keyword evidence="3" id="KW-1185">Reference proteome</keyword>
<keyword evidence="1" id="KW-0812">Transmembrane</keyword>
<gene>
    <name evidence="2" type="ORF">THSYN_10670</name>
</gene>
<feature type="transmembrane region" description="Helical" evidence="1">
    <location>
        <begin position="350"/>
        <end position="371"/>
    </location>
</feature>
<accession>A0A2K8U7G5</accession>
<dbReference type="EMBL" id="CP020370">
    <property type="protein sequence ID" value="AUB81369.1"/>
    <property type="molecule type" value="Genomic_DNA"/>
</dbReference>